<dbReference type="PROSITE" id="PS50217">
    <property type="entry name" value="BZIP"/>
    <property type="match status" value="1"/>
</dbReference>
<feature type="compositionally biased region" description="Polar residues" evidence="1">
    <location>
        <begin position="179"/>
        <end position="196"/>
    </location>
</feature>
<evidence type="ECO:0000259" key="2">
    <source>
        <dbReference type="PROSITE" id="PS50217"/>
    </source>
</evidence>
<feature type="region of interest" description="Disordered" evidence="1">
    <location>
        <begin position="404"/>
        <end position="442"/>
    </location>
</feature>
<dbReference type="SMART" id="SM00338">
    <property type="entry name" value="BRLZ"/>
    <property type="match status" value="1"/>
</dbReference>
<dbReference type="InterPro" id="IPR046347">
    <property type="entry name" value="bZIP_sf"/>
</dbReference>
<sequence length="728" mass="77381">MKSVSAIPHGQADPESTASDTAGMFRIDSRHLPDLPPTFLEAAQQLIGGDYGAMGNSLPASPGDQKPNSEMFSAVSVSMVPDDFQGGTLSHAVAAAERASRQPSGDCQLPPPAMPPNSSQDQTAHRGSDSRDNVQGACTAGPNEEAAAAQAADDYLDFPPLPHDQHGLEKADPQAEDATPNTAQEETQEPDNQTSVMLRKPAGPSVRLEVLGKRPHLSGKLAAGVGMQQPAVADSHSFHASNSQVQDEGLMPGDQQEPHSMNGPSDRSRGQLGMYISPMPGKPLAGGNSLGQSWGSSSRIVETGRPKPPASDPPGPPATFAMSDWKLGRGPARHTFGDLTPLQALTEVPAADHRGSAAISSQQQSSVQGPWLPSASQPSGAGLSFQSSPQLLLGRGWPAADFTIPIPSTHPAPQDANPLPAGLSAHRPPAASVPGQDDAQQREMDMPRWTAMPGQRSAPASCAWAPGMVPQSLHLSMPPGACGVMASGLNVVMPSGASNLMPPAQFEALRVLLMQQARPRPGPCTPEAAALLACSGLPPSNEDADTGLRRSERTCKPAKRRSDLVDLPDSNEDEDQGASTPDEAPRVGRNGLEQAAPPGSIISRAQKKKRAGRSIEPIGEGQEELTDEQQRLARRRWHNRESAKRSRSKRQSDAEDQAAQVRKAETRNEKLSDQMATLQWQCCNYSLQLHELQGKHQAATQQCQRLASELQDIRCRQQSSEDIMPLEH</sequence>
<dbReference type="SUPFAM" id="SSF57959">
    <property type="entry name" value="Leucine zipper domain"/>
    <property type="match status" value="1"/>
</dbReference>
<feature type="compositionally biased region" description="Basic and acidic residues" evidence="1">
    <location>
        <begin position="163"/>
        <end position="173"/>
    </location>
</feature>
<feature type="domain" description="BZIP" evidence="2">
    <location>
        <begin position="629"/>
        <end position="679"/>
    </location>
</feature>
<name>A0AAW1RLA4_9CHLO</name>
<dbReference type="InterPro" id="IPR004827">
    <property type="entry name" value="bZIP"/>
</dbReference>
<feature type="compositionally biased region" description="Basic and acidic residues" evidence="1">
    <location>
        <begin position="123"/>
        <end position="132"/>
    </location>
</feature>
<dbReference type="CDD" id="cd14686">
    <property type="entry name" value="bZIP"/>
    <property type="match status" value="1"/>
</dbReference>
<evidence type="ECO:0000256" key="1">
    <source>
        <dbReference type="SAM" id="MobiDB-lite"/>
    </source>
</evidence>
<evidence type="ECO:0000313" key="3">
    <source>
        <dbReference type="EMBL" id="KAK9834691.1"/>
    </source>
</evidence>
<feature type="region of interest" description="Disordered" evidence="1">
    <location>
        <begin position="50"/>
        <end position="204"/>
    </location>
</feature>
<feature type="compositionally biased region" description="Polar residues" evidence="1">
    <location>
        <begin position="290"/>
        <end position="300"/>
    </location>
</feature>
<dbReference type="AlphaFoldDB" id="A0AAW1RLA4"/>
<dbReference type="EMBL" id="JALJOS010000009">
    <property type="protein sequence ID" value="KAK9834691.1"/>
    <property type="molecule type" value="Genomic_DNA"/>
</dbReference>
<gene>
    <name evidence="3" type="ORF">WJX74_007643</name>
</gene>
<feature type="region of interest" description="Disordered" evidence="1">
    <location>
        <begin position="1"/>
        <end position="35"/>
    </location>
</feature>
<feature type="compositionally biased region" description="Pro residues" evidence="1">
    <location>
        <begin position="306"/>
        <end position="317"/>
    </location>
</feature>
<dbReference type="GO" id="GO:0003700">
    <property type="term" value="F:DNA-binding transcription factor activity"/>
    <property type="evidence" value="ECO:0007669"/>
    <property type="project" value="InterPro"/>
</dbReference>
<evidence type="ECO:0000313" key="4">
    <source>
        <dbReference type="Proteomes" id="UP001438707"/>
    </source>
</evidence>
<feature type="region of interest" description="Disordered" evidence="1">
    <location>
        <begin position="347"/>
        <end position="387"/>
    </location>
</feature>
<feature type="region of interest" description="Disordered" evidence="1">
    <location>
        <begin position="221"/>
        <end position="334"/>
    </location>
</feature>
<accession>A0AAW1RLA4</accession>
<feature type="region of interest" description="Disordered" evidence="1">
    <location>
        <begin position="537"/>
        <end position="670"/>
    </location>
</feature>
<keyword evidence="4" id="KW-1185">Reference proteome</keyword>
<organism evidence="3 4">
    <name type="scientific">Apatococcus lobatus</name>
    <dbReference type="NCBI Taxonomy" id="904363"/>
    <lineage>
        <taxon>Eukaryota</taxon>
        <taxon>Viridiplantae</taxon>
        <taxon>Chlorophyta</taxon>
        <taxon>core chlorophytes</taxon>
        <taxon>Trebouxiophyceae</taxon>
        <taxon>Chlorellales</taxon>
        <taxon>Chlorellaceae</taxon>
        <taxon>Apatococcus</taxon>
    </lineage>
</organism>
<dbReference type="Pfam" id="PF07716">
    <property type="entry name" value="bZIP_2"/>
    <property type="match status" value="1"/>
</dbReference>
<proteinExistence type="predicted"/>
<feature type="compositionally biased region" description="Basic and acidic residues" evidence="1">
    <location>
        <begin position="546"/>
        <end position="564"/>
    </location>
</feature>
<dbReference type="Proteomes" id="UP001438707">
    <property type="component" value="Unassembled WGS sequence"/>
</dbReference>
<feature type="compositionally biased region" description="Polar residues" evidence="1">
    <location>
        <begin position="374"/>
        <end position="387"/>
    </location>
</feature>
<protein>
    <recommendedName>
        <fullName evidence="2">BZIP domain-containing protein</fullName>
    </recommendedName>
</protein>
<comment type="caution">
    <text evidence="3">The sequence shown here is derived from an EMBL/GenBank/DDBJ whole genome shotgun (WGS) entry which is preliminary data.</text>
</comment>
<reference evidence="3 4" key="1">
    <citation type="journal article" date="2024" name="Nat. Commun.">
        <title>Phylogenomics reveals the evolutionary origins of lichenization in chlorophyte algae.</title>
        <authorList>
            <person name="Puginier C."/>
            <person name="Libourel C."/>
            <person name="Otte J."/>
            <person name="Skaloud P."/>
            <person name="Haon M."/>
            <person name="Grisel S."/>
            <person name="Petersen M."/>
            <person name="Berrin J.G."/>
            <person name="Delaux P.M."/>
            <person name="Dal Grande F."/>
            <person name="Keller J."/>
        </authorList>
    </citation>
    <scope>NUCLEOTIDE SEQUENCE [LARGE SCALE GENOMIC DNA]</scope>
    <source>
        <strain evidence="3 4">SAG 2145</strain>
    </source>
</reference>